<evidence type="ECO:0000313" key="9">
    <source>
        <dbReference type="Proteomes" id="UP001519460"/>
    </source>
</evidence>
<evidence type="ECO:0000256" key="6">
    <source>
        <dbReference type="SAM" id="MobiDB-lite"/>
    </source>
</evidence>
<feature type="compositionally biased region" description="Basic and acidic residues" evidence="6">
    <location>
        <begin position="190"/>
        <end position="200"/>
    </location>
</feature>
<dbReference type="AlphaFoldDB" id="A0ABD0M714"/>
<evidence type="ECO:0000256" key="2">
    <source>
        <dbReference type="ARBA" id="ARBA00022801"/>
    </source>
</evidence>
<dbReference type="InterPro" id="IPR043504">
    <property type="entry name" value="Peptidase_S1_PA_chymotrypsin"/>
</dbReference>
<gene>
    <name evidence="8" type="ORF">BaRGS_00001166</name>
</gene>
<dbReference type="Proteomes" id="UP001519460">
    <property type="component" value="Unassembled WGS sequence"/>
</dbReference>
<dbReference type="InterPro" id="IPR001314">
    <property type="entry name" value="Peptidase_S1A"/>
</dbReference>
<feature type="region of interest" description="Disordered" evidence="6">
    <location>
        <begin position="379"/>
        <end position="455"/>
    </location>
</feature>
<dbReference type="PROSITE" id="PS50240">
    <property type="entry name" value="TRYPSIN_DOM"/>
    <property type="match status" value="1"/>
</dbReference>
<evidence type="ECO:0000259" key="7">
    <source>
        <dbReference type="PROSITE" id="PS50240"/>
    </source>
</evidence>
<organism evidence="8 9">
    <name type="scientific">Batillaria attramentaria</name>
    <dbReference type="NCBI Taxonomy" id="370345"/>
    <lineage>
        <taxon>Eukaryota</taxon>
        <taxon>Metazoa</taxon>
        <taxon>Spiralia</taxon>
        <taxon>Lophotrochozoa</taxon>
        <taxon>Mollusca</taxon>
        <taxon>Gastropoda</taxon>
        <taxon>Caenogastropoda</taxon>
        <taxon>Sorbeoconcha</taxon>
        <taxon>Cerithioidea</taxon>
        <taxon>Batillariidae</taxon>
        <taxon>Batillaria</taxon>
    </lineage>
</organism>
<name>A0ABD0M714_9CAEN</name>
<evidence type="ECO:0000256" key="5">
    <source>
        <dbReference type="RuleBase" id="RU363034"/>
    </source>
</evidence>
<keyword evidence="2 5" id="KW-0378">Hydrolase</keyword>
<feature type="compositionally biased region" description="Polar residues" evidence="6">
    <location>
        <begin position="207"/>
        <end position="233"/>
    </location>
</feature>
<dbReference type="CDD" id="cd00190">
    <property type="entry name" value="Tryp_SPc"/>
    <property type="match status" value="1"/>
</dbReference>
<feature type="compositionally biased region" description="Polar residues" evidence="6">
    <location>
        <begin position="394"/>
        <end position="411"/>
    </location>
</feature>
<dbReference type="GO" id="GO:0006508">
    <property type="term" value="P:proteolysis"/>
    <property type="evidence" value="ECO:0007669"/>
    <property type="project" value="UniProtKB-KW"/>
</dbReference>
<protein>
    <recommendedName>
        <fullName evidence="7">Peptidase S1 domain-containing protein</fullName>
    </recommendedName>
</protein>
<evidence type="ECO:0000256" key="3">
    <source>
        <dbReference type="ARBA" id="ARBA00022825"/>
    </source>
</evidence>
<dbReference type="PROSITE" id="PS00134">
    <property type="entry name" value="TRYPSIN_HIS"/>
    <property type="match status" value="1"/>
</dbReference>
<dbReference type="SMART" id="SM00209">
    <property type="entry name" value="TSP1"/>
    <property type="match status" value="2"/>
</dbReference>
<feature type="region of interest" description="Disordered" evidence="6">
    <location>
        <begin position="149"/>
        <end position="239"/>
    </location>
</feature>
<feature type="domain" description="Peptidase S1" evidence="7">
    <location>
        <begin position="456"/>
        <end position="685"/>
    </location>
</feature>
<feature type="compositionally biased region" description="Basic and acidic residues" evidence="6">
    <location>
        <begin position="421"/>
        <end position="440"/>
    </location>
</feature>
<dbReference type="InterPro" id="IPR033116">
    <property type="entry name" value="TRYPSIN_SER"/>
</dbReference>
<dbReference type="PANTHER" id="PTHR24252:SF7">
    <property type="entry name" value="HYALIN"/>
    <property type="match status" value="1"/>
</dbReference>
<keyword evidence="1 5" id="KW-0645">Protease</keyword>
<sequence>MSSTGTSVSVMPLPWRCRRQQPCRCLGELLPAVCFLVLLFSPSSQTSRAMWKEIVKFQGSLTASETPTCAIQTERRERERDHKGRGENTPIAKTAQMEIVRQAEGRVTADKIPQCSVQPLGSVVVRFNAFLSTTTVTVTVAKIPEAPVSGRADNNRAERQPGQVSRSISHNRDGRGPSNPYSNIGPGAQEHSKAFGDYKEAGPASVDTANVTSPETSSNTSVSVGQSVNSTHSRGPGDDGQLSVDSILCEYYSPWSKWRPCNRKCEQSRMRRCQRPEHCGQTWLKENRTCQRKRGACSTFSYRTVGFRRRNRLIERVLYDVLYTDWSDWGPCTRSCRQRRRRKCTVRDVCHNSFIQETRRCTAPGSRCQRRYSLRPSSTIDDEDYGASPERDVTNTTSSAAKPQSGHSAAQATKKKKKAKDTKDGPGSKESPAKSFHDLQDTCGQRPPGTRGSYRVVGGQEAQRLSWPWQAAILTRWEEQYCAGTLVAPQWVLTAAHCVRKKNRKRRLVMFEGSEDDIRPDKDFPHPEFDYHTITNDIALVHLRHPVKDRSQVRYACLPDRDDFTPDRGALCYILGWGKTRNTHLFGAETLHEAQVPLVNRKRCQKVFDYHINKTQVCAGYRKGGIDSCAGDSGGPLLCPKTTGGVTRWHLTGITSYGEGCGRRGKYGIYTKVASYLDWIKDTIDSF</sequence>
<comment type="caution">
    <text evidence="8">The sequence shown here is derived from an EMBL/GenBank/DDBJ whole genome shotgun (WGS) entry which is preliminary data.</text>
</comment>
<dbReference type="SMART" id="SM00020">
    <property type="entry name" value="Tryp_SPc"/>
    <property type="match status" value="1"/>
</dbReference>
<reference evidence="8 9" key="1">
    <citation type="journal article" date="2023" name="Sci. Data">
        <title>Genome assembly of the Korean intertidal mud-creeper Batillaria attramentaria.</title>
        <authorList>
            <person name="Patra A.K."/>
            <person name="Ho P.T."/>
            <person name="Jun S."/>
            <person name="Lee S.J."/>
            <person name="Kim Y."/>
            <person name="Won Y.J."/>
        </authorList>
    </citation>
    <scope>NUCLEOTIDE SEQUENCE [LARGE SCALE GENOMIC DNA]</scope>
    <source>
        <strain evidence="8">Wonlab-2016</strain>
    </source>
</reference>
<dbReference type="InterPro" id="IPR018114">
    <property type="entry name" value="TRYPSIN_HIS"/>
</dbReference>
<evidence type="ECO:0000256" key="1">
    <source>
        <dbReference type="ARBA" id="ARBA00022670"/>
    </source>
</evidence>
<accession>A0ABD0M714</accession>
<keyword evidence="9" id="KW-1185">Reference proteome</keyword>
<dbReference type="FunFam" id="2.40.10.10:FF:000003">
    <property type="entry name" value="Transmembrane serine protease 3"/>
    <property type="match status" value="1"/>
</dbReference>
<dbReference type="Gene3D" id="2.40.10.10">
    <property type="entry name" value="Trypsin-like serine proteases"/>
    <property type="match status" value="1"/>
</dbReference>
<dbReference type="Pfam" id="PF00089">
    <property type="entry name" value="Trypsin"/>
    <property type="match status" value="1"/>
</dbReference>
<dbReference type="PROSITE" id="PS50092">
    <property type="entry name" value="TSP1"/>
    <property type="match status" value="1"/>
</dbReference>
<dbReference type="GO" id="GO:0008236">
    <property type="term" value="F:serine-type peptidase activity"/>
    <property type="evidence" value="ECO:0007669"/>
    <property type="project" value="UniProtKB-KW"/>
</dbReference>
<dbReference type="InterPro" id="IPR009003">
    <property type="entry name" value="Peptidase_S1_PA"/>
</dbReference>
<dbReference type="EMBL" id="JACVVK020000004">
    <property type="protein sequence ID" value="KAK7507231.1"/>
    <property type="molecule type" value="Genomic_DNA"/>
</dbReference>
<dbReference type="PRINTS" id="PR00722">
    <property type="entry name" value="CHYMOTRYPSIN"/>
</dbReference>
<proteinExistence type="predicted"/>
<keyword evidence="3 5" id="KW-0720">Serine protease</keyword>
<dbReference type="SUPFAM" id="SSF50494">
    <property type="entry name" value="Trypsin-like serine proteases"/>
    <property type="match status" value="1"/>
</dbReference>
<evidence type="ECO:0000256" key="4">
    <source>
        <dbReference type="ARBA" id="ARBA00023157"/>
    </source>
</evidence>
<dbReference type="InterPro" id="IPR000884">
    <property type="entry name" value="TSP1_rpt"/>
</dbReference>
<dbReference type="PANTHER" id="PTHR24252">
    <property type="entry name" value="ACROSIN-RELATED"/>
    <property type="match status" value="1"/>
</dbReference>
<dbReference type="PROSITE" id="PS00135">
    <property type="entry name" value="TRYPSIN_SER"/>
    <property type="match status" value="1"/>
</dbReference>
<keyword evidence="4" id="KW-1015">Disulfide bond</keyword>
<dbReference type="InterPro" id="IPR001254">
    <property type="entry name" value="Trypsin_dom"/>
</dbReference>
<evidence type="ECO:0000313" key="8">
    <source>
        <dbReference type="EMBL" id="KAK7507231.1"/>
    </source>
</evidence>